<feature type="domain" description="Sugar 3,4-ketoisomerase QdtA cupin" evidence="1">
    <location>
        <begin position="2"/>
        <end position="127"/>
    </location>
</feature>
<dbReference type="PATRIC" id="fig|35818.11.peg.1052"/>
<dbReference type="GO" id="GO:0016853">
    <property type="term" value="F:isomerase activity"/>
    <property type="evidence" value="ECO:0007669"/>
    <property type="project" value="UniProtKB-KW"/>
</dbReference>
<dbReference type="SUPFAM" id="SSF51182">
    <property type="entry name" value="RmlC-like cupins"/>
    <property type="match status" value="1"/>
</dbReference>
<dbReference type="InterPro" id="IPR014710">
    <property type="entry name" value="RmlC-like_jellyroll"/>
</dbReference>
<dbReference type="InterPro" id="IPR008894">
    <property type="entry name" value="QdtA_cupin_dom"/>
</dbReference>
<proteinExistence type="predicted"/>
<name>A0A0N1EDF6_9HELI</name>
<reference evidence="2 3" key="1">
    <citation type="submission" date="2014-06" db="EMBL/GenBank/DDBJ databases">
        <title>Helicobacter pullorum isolates in fresh chicken meat - phenotypic and genotypic features.</title>
        <authorList>
            <person name="Borges V."/>
            <person name="Santos A."/>
            <person name="Correia C.B."/>
            <person name="Saraiva M."/>
            <person name="Menard A."/>
            <person name="Vieira L."/>
            <person name="Sampaio D.A."/>
            <person name="Gomes J.P."/>
            <person name="Oleastro M."/>
        </authorList>
    </citation>
    <scope>NUCLEOTIDE SEQUENCE [LARGE SCALE GENOMIC DNA]</scope>
    <source>
        <strain evidence="2 3">229334/12</strain>
    </source>
</reference>
<organism evidence="2 3">
    <name type="scientific">Helicobacter pullorum</name>
    <dbReference type="NCBI Taxonomy" id="35818"/>
    <lineage>
        <taxon>Bacteria</taxon>
        <taxon>Pseudomonadati</taxon>
        <taxon>Campylobacterota</taxon>
        <taxon>Epsilonproteobacteria</taxon>
        <taxon>Campylobacterales</taxon>
        <taxon>Helicobacteraceae</taxon>
        <taxon>Helicobacter</taxon>
    </lineage>
</organism>
<evidence type="ECO:0000259" key="1">
    <source>
        <dbReference type="Pfam" id="PF05523"/>
    </source>
</evidence>
<comment type="caution">
    <text evidence="2">The sequence shown here is derived from an EMBL/GenBank/DDBJ whole genome shotgun (WGS) entry which is preliminary data.</text>
</comment>
<dbReference type="Gene3D" id="2.60.120.10">
    <property type="entry name" value="Jelly Rolls"/>
    <property type="match status" value="1"/>
</dbReference>
<dbReference type="Pfam" id="PF05523">
    <property type="entry name" value="FdtA"/>
    <property type="match status" value="1"/>
</dbReference>
<keyword evidence="2" id="KW-0413">Isomerase</keyword>
<accession>A0A0N1EDF6</accession>
<dbReference type="AlphaFoldDB" id="A0A0N1EDF6"/>
<dbReference type="EMBL" id="JNOC01000029">
    <property type="protein sequence ID" value="KPH55953.1"/>
    <property type="molecule type" value="Genomic_DNA"/>
</dbReference>
<dbReference type="RefSeq" id="WP_054197874.1">
    <property type="nucleotide sequence ID" value="NZ_JNOC01000029.1"/>
</dbReference>
<protein>
    <submittedName>
        <fullName evidence="2">dTDP-6-deoxy-3,4-keto-hexulose isomerase</fullName>
    </submittedName>
</protein>
<sequence>MEYNLFALPSFDDKNSSLVVLESLKNIPFEIKRIFYIFDVPANQSRGEHANLKSKFFFIALRGVCKIEIDKKEIIVLDKPNEGLFLDSMLWKKMYDFSQDCILLVLSDSFYNKDEYIYEYENYVAMKRGEGGGG</sequence>
<dbReference type="Proteomes" id="UP000037997">
    <property type="component" value="Unassembled WGS sequence"/>
</dbReference>
<evidence type="ECO:0000313" key="3">
    <source>
        <dbReference type="Proteomes" id="UP000037997"/>
    </source>
</evidence>
<evidence type="ECO:0000313" key="2">
    <source>
        <dbReference type="EMBL" id="KPH55953.1"/>
    </source>
</evidence>
<dbReference type="CDD" id="cd20292">
    <property type="entry name" value="cupin_QdtA-like"/>
    <property type="match status" value="1"/>
</dbReference>
<gene>
    <name evidence="2" type="ORF">HPU229334_05335</name>
</gene>
<dbReference type="InterPro" id="IPR011051">
    <property type="entry name" value="RmlC_Cupin_sf"/>
</dbReference>